<dbReference type="Proteomes" id="UP000002640">
    <property type="component" value="Unassembled WGS sequence"/>
</dbReference>
<reference evidence="2 3" key="1">
    <citation type="journal article" date="2006" name="Science">
        <title>Phytophthora genome sequences uncover evolutionary origins and mechanisms of pathogenesis.</title>
        <authorList>
            <person name="Tyler B.M."/>
            <person name="Tripathy S."/>
            <person name="Zhang X."/>
            <person name="Dehal P."/>
            <person name="Jiang R.H."/>
            <person name="Aerts A."/>
            <person name="Arredondo F.D."/>
            <person name="Baxter L."/>
            <person name="Bensasson D."/>
            <person name="Beynon J.L."/>
            <person name="Chapman J."/>
            <person name="Damasceno C.M."/>
            <person name="Dorrance A.E."/>
            <person name="Dou D."/>
            <person name="Dickerman A.W."/>
            <person name="Dubchak I.L."/>
            <person name="Garbelotto M."/>
            <person name="Gijzen M."/>
            <person name="Gordon S.G."/>
            <person name="Govers F."/>
            <person name="Grunwald N.J."/>
            <person name="Huang W."/>
            <person name="Ivors K.L."/>
            <person name="Jones R.W."/>
            <person name="Kamoun S."/>
            <person name="Krampis K."/>
            <person name="Lamour K.H."/>
            <person name="Lee M.K."/>
            <person name="McDonald W.H."/>
            <person name="Medina M."/>
            <person name="Meijer H.J."/>
            <person name="Nordberg E.K."/>
            <person name="Maclean D.J."/>
            <person name="Ospina-Giraldo M.D."/>
            <person name="Morris P.F."/>
            <person name="Phuntumart V."/>
            <person name="Putnam N.H."/>
            <person name="Rash S."/>
            <person name="Rose J.K."/>
            <person name="Sakihama Y."/>
            <person name="Salamov A.A."/>
            <person name="Savidor A."/>
            <person name="Scheuring C.F."/>
            <person name="Smith B.M."/>
            <person name="Sobral B.W."/>
            <person name="Terry A."/>
            <person name="Torto-Alalibo T.A."/>
            <person name="Win J."/>
            <person name="Xu Z."/>
            <person name="Zhang H."/>
            <person name="Grigoriev I.V."/>
            <person name="Rokhsar D.S."/>
            <person name="Boore J.L."/>
        </authorList>
    </citation>
    <scope>NUCLEOTIDE SEQUENCE [LARGE SCALE GENOMIC DNA]</scope>
    <source>
        <strain evidence="2 3">P6497</strain>
    </source>
</reference>
<evidence type="ECO:0000256" key="1">
    <source>
        <dbReference type="SAM" id="MobiDB-lite"/>
    </source>
</evidence>
<dbReference type="EMBL" id="JH159155">
    <property type="protein sequence ID" value="EGZ14521.1"/>
    <property type="molecule type" value="Genomic_DNA"/>
</dbReference>
<protein>
    <submittedName>
        <fullName evidence="2">Uncharacterized protein</fullName>
    </submittedName>
</protein>
<accession>G4ZKS5</accession>
<dbReference type="GeneID" id="20646558"/>
<name>G4ZKS5_PHYSP</name>
<sequence>MSGNVEKMRHRCTTTGEMYENVVATVKGCVKRKTLKNMATYVLKKPVADVTDADIVRAVQVRCRTLKNEFVPDVMSRFRQKLKIDLSIDDCDARVFRYYEDVNGIIEDNGLQGLIGADNTTDAGCKSRMKARCHLLVENLQPPVVKAQITRLIDLERRDRKSDDVALFDLTLEHAKVQQRFHRMSQDYAAKGDSKAAKPDRKPQKTSLAGASAKAESACPTPSAAQPPASARAPRPSRPPPQVGCLVCKGAHWLKDCPTTADAQKEAARTRYQAEKEPFALKQLARVLQRTWCGSTRYSKYRTLRTRVQTEVWSPAP</sequence>
<dbReference type="RefSeq" id="XP_009528270.1">
    <property type="nucleotide sequence ID" value="XM_009529975.1"/>
</dbReference>
<dbReference type="OMA" id="KYERREC"/>
<feature type="region of interest" description="Disordered" evidence="1">
    <location>
        <begin position="187"/>
        <end position="240"/>
    </location>
</feature>
<organism evidence="2 3">
    <name type="scientific">Phytophthora sojae (strain P6497)</name>
    <name type="common">Soybean stem and root rot agent</name>
    <name type="synonym">Phytophthora megasperma f. sp. glycines</name>
    <dbReference type="NCBI Taxonomy" id="1094619"/>
    <lineage>
        <taxon>Eukaryota</taxon>
        <taxon>Sar</taxon>
        <taxon>Stramenopiles</taxon>
        <taxon>Oomycota</taxon>
        <taxon>Peronosporomycetes</taxon>
        <taxon>Peronosporales</taxon>
        <taxon>Peronosporaceae</taxon>
        <taxon>Phytophthora</taxon>
    </lineage>
</organism>
<evidence type="ECO:0000313" key="2">
    <source>
        <dbReference type="EMBL" id="EGZ14521.1"/>
    </source>
</evidence>
<dbReference type="KEGG" id="psoj:PHYSODRAFT_332896"/>
<gene>
    <name evidence="2" type="ORF">PHYSODRAFT_332896</name>
</gene>
<feature type="compositionally biased region" description="Basic and acidic residues" evidence="1">
    <location>
        <begin position="190"/>
        <end position="203"/>
    </location>
</feature>
<proteinExistence type="predicted"/>
<evidence type="ECO:0000313" key="3">
    <source>
        <dbReference type="Proteomes" id="UP000002640"/>
    </source>
</evidence>
<keyword evidence="3" id="KW-1185">Reference proteome</keyword>
<dbReference type="AlphaFoldDB" id="G4ZKS5"/>
<feature type="compositionally biased region" description="Low complexity" evidence="1">
    <location>
        <begin position="222"/>
        <end position="234"/>
    </location>
</feature>
<dbReference type="InParanoid" id="G4ZKS5"/>